<dbReference type="EMBL" id="FOXB01000017">
    <property type="protein sequence ID" value="SFP38046.1"/>
    <property type="molecule type" value="Genomic_DNA"/>
</dbReference>
<keyword evidence="2" id="KW-1185">Reference proteome</keyword>
<evidence type="ECO:0000313" key="1">
    <source>
        <dbReference type="EMBL" id="SFP38046.1"/>
    </source>
</evidence>
<sequence>MKVDIRELPQSVDKLEGVDFIEVEDKKEKKLQGIFISHKLAGEFKRFLEEKKEKEVQEKLEILDRIAGSCRGMFVGKSIQSIKAEMEI</sequence>
<dbReference type="Proteomes" id="UP000199227">
    <property type="component" value="Unassembled WGS sequence"/>
</dbReference>
<reference evidence="1 2" key="1">
    <citation type="submission" date="2016-10" db="EMBL/GenBank/DDBJ databases">
        <authorList>
            <person name="de Groot N.N."/>
        </authorList>
    </citation>
    <scope>NUCLEOTIDE SEQUENCE [LARGE SCALE GENOMIC DNA]</scope>
    <source>
        <strain evidence="1 2">EP1-55-1</strain>
    </source>
</reference>
<gene>
    <name evidence="1" type="ORF">SAMN05216234_11717</name>
</gene>
<dbReference type="STRING" id="223786.SAMN05216234_11717"/>
<proteinExistence type="predicted"/>
<name>A0A1I5PWR0_9BACT</name>
<dbReference type="AlphaFoldDB" id="A0A1I5PWR0"/>
<evidence type="ECO:0000313" key="2">
    <source>
        <dbReference type="Proteomes" id="UP000199227"/>
    </source>
</evidence>
<protein>
    <submittedName>
        <fullName evidence="1">Uncharacterized protein</fullName>
    </submittedName>
</protein>
<accession>A0A1I5PWR0</accession>
<organism evidence="1 2">
    <name type="scientific">Hydrogenimonas thermophila</name>
    <dbReference type="NCBI Taxonomy" id="223786"/>
    <lineage>
        <taxon>Bacteria</taxon>
        <taxon>Pseudomonadati</taxon>
        <taxon>Campylobacterota</taxon>
        <taxon>Epsilonproteobacteria</taxon>
        <taxon>Campylobacterales</taxon>
        <taxon>Hydrogenimonadaceae</taxon>
        <taxon>Hydrogenimonas</taxon>
    </lineage>
</organism>